<dbReference type="Pfam" id="PF07690">
    <property type="entry name" value="MFS_1"/>
    <property type="match status" value="1"/>
</dbReference>
<evidence type="ECO:0000256" key="4">
    <source>
        <dbReference type="ARBA" id="ARBA00022989"/>
    </source>
</evidence>
<feature type="transmembrane region" description="Helical" evidence="6">
    <location>
        <begin position="350"/>
        <end position="374"/>
    </location>
</feature>
<keyword evidence="2" id="KW-1003">Cell membrane</keyword>
<dbReference type="RefSeq" id="WP_179398109.1">
    <property type="nucleotide sequence ID" value="NZ_BBRC01000006.1"/>
</dbReference>
<feature type="transmembrane region" description="Helical" evidence="6">
    <location>
        <begin position="194"/>
        <end position="214"/>
    </location>
</feature>
<evidence type="ECO:0000256" key="5">
    <source>
        <dbReference type="ARBA" id="ARBA00023136"/>
    </source>
</evidence>
<name>A0A7Y9ZG07_9MICO</name>
<keyword evidence="4 6" id="KW-1133">Transmembrane helix</keyword>
<evidence type="ECO:0000256" key="2">
    <source>
        <dbReference type="ARBA" id="ARBA00022475"/>
    </source>
</evidence>
<feature type="transmembrane region" description="Helical" evidence="6">
    <location>
        <begin position="386"/>
        <end position="411"/>
    </location>
</feature>
<feature type="transmembrane region" description="Helical" evidence="6">
    <location>
        <begin position="220"/>
        <end position="240"/>
    </location>
</feature>
<feature type="transmembrane region" description="Helical" evidence="6">
    <location>
        <begin position="296"/>
        <end position="315"/>
    </location>
</feature>
<evidence type="ECO:0000259" key="7">
    <source>
        <dbReference type="PROSITE" id="PS50850"/>
    </source>
</evidence>
<sequence length="456" mass="47538">MKAPAVLGPPAPAHDEQRAYASPVSGDAVFVPQGDIVVRPDTESGMAGVPRTPGTPLVSPGRANATLVALGVAAFLVVSNEIAPMGLIQTMAVDLGRSEAELGMTVTVFALATMAATLPLAFLTTHMVRRWVIAGTMAFWSIGALVGAVTDSYQGILASRVLTGFGHALFWAAVTPAAAGMFPAARRGRSVARLLLGASAAGVIGLPAETYLAQHVGWHAPFWILSAGGALMAITVAILMPSFRTQQSSIPRGDVPSKPRFLRIMAITMLTTWAMTMTWTYFAALVTDVTGFADSTVPVLLFVGGFVGVGTTWMVARYVDRWPVKSVVVGQFGLLLMWLGMALGSHSKVAVVAMICLQGLSWSVLVVAMINWALRHTPWTSDIGNGTYASVFNAGNAIGSRVGAVILGAWGAQWLPVGSLALTAAALVLVLTVGGWASREGAIRRVVAGGLHRGVG</sequence>
<accession>A0A7Y9ZG07</accession>
<feature type="transmembrane region" description="Helical" evidence="6">
    <location>
        <begin position="161"/>
        <end position="182"/>
    </location>
</feature>
<dbReference type="GO" id="GO:0005886">
    <property type="term" value="C:plasma membrane"/>
    <property type="evidence" value="ECO:0007669"/>
    <property type="project" value="UniProtKB-SubCell"/>
</dbReference>
<dbReference type="SUPFAM" id="SSF103473">
    <property type="entry name" value="MFS general substrate transporter"/>
    <property type="match status" value="1"/>
</dbReference>
<feature type="transmembrane region" description="Helical" evidence="6">
    <location>
        <begin position="417"/>
        <end position="437"/>
    </location>
</feature>
<evidence type="ECO:0000256" key="3">
    <source>
        <dbReference type="ARBA" id="ARBA00022692"/>
    </source>
</evidence>
<dbReference type="PROSITE" id="PS50850">
    <property type="entry name" value="MFS"/>
    <property type="match status" value="1"/>
</dbReference>
<dbReference type="InterPro" id="IPR050189">
    <property type="entry name" value="MFS_Efflux_Transporters"/>
</dbReference>
<dbReference type="PANTHER" id="PTHR43124:SF3">
    <property type="entry name" value="CHLORAMPHENICOL EFFLUX PUMP RV0191"/>
    <property type="match status" value="1"/>
</dbReference>
<feature type="transmembrane region" description="Helical" evidence="6">
    <location>
        <begin position="327"/>
        <end position="344"/>
    </location>
</feature>
<evidence type="ECO:0000256" key="6">
    <source>
        <dbReference type="SAM" id="Phobius"/>
    </source>
</evidence>
<dbReference type="GO" id="GO:0022857">
    <property type="term" value="F:transmembrane transporter activity"/>
    <property type="evidence" value="ECO:0007669"/>
    <property type="project" value="InterPro"/>
</dbReference>
<protein>
    <submittedName>
        <fullName evidence="8">Putative MFS family arabinose efflux permease</fullName>
    </submittedName>
</protein>
<keyword evidence="5 6" id="KW-0472">Membrane</keyword>
<dbReference type="AlphaFoldDB" id="A0A7Y9ZG07"/>
<comment type="subcellular location">
    <subcellularLocation>
        <location evidence="1">Cell membrane</location>
        <topology evidence="1">Multi-pass membrane protein</topology>
    </subcellularLocation>
</comment>
<evidence type="ECO:0000256" key="1">
    <source>
        <dbReference type="ARBA" id="ARBA00004651"/>
    </source>
</evidence>
<comment type="caution">
    <text evidence="8">The sequence shown here is derived from an EMBL/GenBank/DDBJ whole genome shotgun (WGS) entry which is preliminary data.</text>
</comment>
<dbReference type="InterPro" id="IPR011701">
    <property type="entry name" value="MFS"/>
</dbReference>
<organism evidence="8 9">
    <name type="scientific">Demequina lutea</name>
    <dbReference type="NCBI Taxonomy" id="431489"/>
    <lineage>
        <taxon>Bacteria</taxon>
        <taxon>Bacillati</taxon>
        <taxon>Actinomycetota</taxon>
        <taxon>Actinomycetes</taxon>
        <taxon>Micrococcales</taxon>
        <taxon>Demequinaceae</taxon>
        <taxon>Demequina</taxon>
    </lineage>
</organism>
<keyword evidence="9" id="KW-1185">Reference proteome</keyword>
<feature type="domain" description="Major facilitator superfamily (MFS) profile" evidence="7">
    <location>
        <begin position="66"/>
        <end position="436"/>
    </location>
</feature>
<reference evidence="8 9" key="1">
    <citation type="submission" date="2020-07" db="EMBL/GenBank/DDBJ databases">
        <title>Sequencing the genomes of 1000 actinobacteria strains.</title>
        <authorList>
            <person name="Klenk H.-P."/>
        </authorList>
    </citation>
    <scope>NUCLEOTIDE SEQUENCE [LARGE SCALE GENOMIC DNA]</scope>
    <source>
        <strain evidence="8 9">DSM 19970</strain>
    </source>
</reference>
<evidence type="ECO:0000313" key="8">
    <source>
        <dbReference type="EMBL" id="NYI42686.1"/>
    </source>
</evidence>
<dbReference type="InterPro" id="IPR020846">
    <property type="entry name" value="MFS_dom"/>
</dbReference>
<feature type="transmembrane region" description="Helical" evidence="6">
    <location>
        <begin position="63"/>
        <end position="82"/>
    </location>
</feature>
<dbReference type="InterPro" id="IPR036259">
    <property type="entry name" value="MFS_trans_sf"/>
</dbReference>
<keyword evidence="3 6" id="KW-0812">Transmembrane</keyword>
<dbReference type="PANTHER" id="PTHR43124">
    <property type="entry name" value="PURINE EFFLUX PUMP PBUE"/>
    <property type="match status" value="1"/>
</dbReference>
<gene>
    <name evidence="8" type="ORF">BKA03_002805</name>
</gene>
<dbReference type="CDD" id="cd17324">
    <property type="entry name" value="MFS_NepI_like"/>
    <property type="match status" value="1"/>
</dbReference>
<dbReference type="Gene3D" id="1.20.1250.20">
    <property type="entry name" value="MFS general substrate transporter like domains"/>
    <property type="match status" value="1"/>
</dbReference>
<evidence type="ECO:0000313" key="9">
    <source>
        <dbReference type="Proteomes" id="UP000547973"/>
    </source>
</evidence>
<dbReference type="EMBL" id="JACBZO010000001">
    <property type="protein sequence ID" value="NYI42686.1"/>
    <property type="molecule type" value="Genomic_DNA"/>
</dbReference>
<proteinExistence type="predicted"/>
<feature type="transmembrane region" description="Helical" evidence="6">
    <location>
        <begin position="261"/>
        <end position="284"/>
    </location>
</feature>
<feature type="transmembrane region" description="Helical" evidence="6">
    <location>
        <begin position="102"/>
        <end position="124"/>
    </location>
</feature>
<feature type="transmembrane region" description="Helical" evidence="6">
    <location>
        <begin position="131"/>
        <end position="149"/>
    </location>
</feature>
<dbReference type="Proteomes" id="UP000547973">
    <property type="component" value="Unassembled WGS sequence"/>
</dbReference>